<feature type="transmembrane region" description="Helical" evidence="7">
    <location>
        <begin position="464"/>
        <end position="483"/>
    </location>
</feature>
<evidence type="ECO:0000256" key="1">
    <source>
        <dbReference type="ARBA" id="ARBA00004651"/>
    </source>
</evidence>
<keyword evidence="6 7" id="KW-0472">Membrane</keyword>
<sequence>MASYLIRRLLLLPLTLFCIVLVNFIIINLAPGDPVTVGTISDTGDATRSADKEFAFGRDDQYLNFREHYGLTLPILFNSWPSTSYAYVKEALRKLDSRENNGHEMSVKEYDQLRIRFGDRSKYLMGYLLAIAKDPSQPFGVRKTAMRFFVRGGTQQAYLGPGLSEKKKRYNRKIARSNNELRNFLPGEVATKEEIDKQLISMEEWYKKEEIFFDFNPSFWSKVDIFFTDTRFFRYMSRVTTLDFGTLRNDNNKTVISEVVKRFKYSLTLALLPMLLTFIGCQIVGFTMAIYQNRWPDFMLNIGILILYAVPVFVVAPFLIEKVALPHTVPFTDIPIPFSGFNSPEQIYQQKTTLEKVADISLHIALPLVAVMYGSLAAQARLSRTAVLEVLRQDYVRTARAKGLPPFSIYFKHVGRNAAITIVTSIAASLGVILGGSLIIETIFGIDGFGKFFYDAVVNRDFNVIMFSAISGAFLALVGYLVADVAYTFLDPRVTLE</sequence>
<keyword evidence="5 7" id="KW-1133">Transmembrane helix</keyword>
<organism evidence="9 10">
    <name type="scientific">Simkania negevensis</name>
    <dbReference type="NCBI Taxonomy" id="83561"/>
    <lineage>
        <taxon>Bacteria</taxon>
        <taxon>Pseudomonadati</taxon>
        <taxon>Chlamydiota</taxon>
        <taxon>Chlamydiia</taxon>
        <taxon>Parachlamydiales</taxon>
        <taxon>Simkaniaceae</taxon>
        <taxon>Simkania</taxon>
    </lineage>
</organism>
<accession>A0ABS3AQ92</accession>
<dbReference type="Proteomes" id="UP000722121">
    <property type="component" value="Unassembled WGS sequence"/>
</dbReference>
<keyword evidence="2 7" id="KW-0813">Transport</keyword>
<evidence type="ECO:0000256" key="2">
    <source>
        <dbReference type="ARBA" id="ARBA00022448"/>
    </source>
</evidence>
<dbReference type="PANTHER" id="PTHR30465">
    <property type="entry name" value="INNER MEMBRANE ABC TRANSPORTER"/>
    <property type="match status" value="1"/>
</dbReference>
<dbReference type="CDD" id="cd06261">
    <property type="entry name" value="TM_PBP2"/>
    <property type="match status" value="1"/>
</dbReference>
<feature type="domain" description="ABC transmembrane type-1" evidence="8">
    <location>
        <begin position="263"/>
        <end position="483"/>
    </location>
</feature>
<protein>
    <submittedName>
        <fullName evidence="9">ABC transporter permease</fullName>
    </submittedName>
</protein>
<reference evidence="9 10" key="1">
    <citation type="submission" date="2021-02" db="EMBL/GenBank/DDBJ databases">
        <title>Activity-based single-cell genomes from oceanic crustal fluid captures similar information to metagenomic and metatranscriptomic surveys with orders of magnitude less sampling.</title>
        <authorList>
            <person name="D'Angelo T.S."/>
            <person name="Orcutt B.N."/>
        </authorList>
    </citation>
    <scope>NUCLEOTIDE SEQUENCE [LARGE SCALE GENOMIC DNA]</scope>
    <source>
        <strain evidence="9">AH-315-G07</strain>
    </source>
</reference>
<dbReference type="PANTHER" id="PTHR30465:SF0">
    <property type="entry name" value="OLIGOPEPTIDE TRANSPORT SYSTEM PERMEASE PROTEIN APPB"/>
    <property type="match status" value="1"/>
</dbReference>
<evidence type="ECO:0000313" key="9">
    <source>
        <dbReference type="EMBL" id="MBN4066495.1"/>
    </source>
</evidence>
<comment type="subcellular location">
    <subcellularLocation>
        <location evidence="1 7">Cell membrane</location>
        <topology evidence="1 7">Multi-pass membrane protein</topology>
    </subcellularLocation>
</comment>
<proteinExistence type="inferred from homology"/>
<feature type="transmembrane region" description="Helical" evidence="7">
    <location>
        <begin position="418"/>
        <end position="444"/>
    </location>
</feature>
<dbReference type="Gene3D" id="1.10.3720.10">
    <property type="entry name" value="MetI-like"/>
    <property type="match status" value="1"/>
</dbReference>
<comment type="similarity">
    <text evidence="7">Belongs to the binding-protein-dependent transport system permease family.</text>
</comment>
<dbReference type="EMBL" id="JAFITR010000002">
    <property type="protein sequence ID" value="MBN4066495.1"/>
    <property type="molecule type" value="Genomic_DNA"/>
</dbReference>
<dbReference type="InterPro" id="IPR035906">
    <property type="entry name" value="MetI-like_sf"/>
</dbReference>
<dbReference type="SUPFAM" id="SSF161098">
    <property type="entry name" value="MetI-like"/>
    <property type="match status" value="1"/>
</dbReference>
<evidence type="ECO:0000259" key="8">
    <source>
        <dbReference type="PROSITE" id="PS50928"/>
    </source>
</evidence>
<evidence type="ECO:0000256" key="3">
    <source>
        <dbReference type="ARBA" id="ARBA00022475"/>
    </source>
</evidence>
<dbReference type="PROSITE" id="PS50928">
    <property type="entry name" value="ABC_TM1"/>
    <property type="match status" value="1"/>
</dbReference>
<feature type="transmembrane region" description="Helical" evidence="7">
    <location>
        <begin position="298"/>
        <end position="320"/>
    </location>
</feature>
<keyword evidence="10" id="KW-1185">Reference proteome</keyword>
<dbReference type="InterPro" id="IPR000515">
    <property type="entry name" value="MetI-like"/>
</dbReference>
<name>A0ABS3AQ92_9BACT</name>
<dbReference type="Pfam" id="PF00528">
    <property type="entry name" value="BPD_transp_1"/>
    <property type="match status" value="1"/>
</dbReference>
<evidence type="ECO:0000256" key="7">
    <source>
        <dbReference type="RuleBase" id="RU363032"/>
    </source>
</evidence>
<feature type="transmembrane region" description="Helical" evidence="7">
    <location>
        <begin position="360"/>
        <end position="378"/>
    </location>
</feature>
<evidence type="ECO:0000256" key="5">
    <source>
        <dbReference type="ARBA" id="ARBA00022989"/>
    </source>
</evidence>
<comment type="caution">
    <text evidence="9">The sequence shown here is derived from an EMBL/GenBank/DDBJ whole genome shotgun (WGS) entry which is preliminary data.</text>
</comment>
<feature type="transmembrane region" description="Helical" evidence="7">
    <location>
        <begin position="267"/>
        <end position="291"/>
    </location>
</feature>
<keyword evidence="3" id="KW-1003">Cell membrane</keyword>
<evidence type="ECO:0000256" key="4">
    <source>
        <dbReference type="ARBA" id="ARBA00022692"/>
    </source>
</evidence>
<evidence type="ECO:0000256" key="6">
    <source>
        <dbReference type="ARBA" id="ARBA00023136"/>
    </source>
</evidence>
<keyword evidence="4 7" id="KW-0812">Transmembrane</keyword>
<evidence type="ECO:0000313" key="10">
    <source>
        <dbReference type="Proteomes" id="UP000722121"/>
    </source>
</evidence>
<gene>
    <name evidence="9" type="ORF">JYU14_00215</name>
</gene>